<comment type="function">
    <text evidence="6 8 9">Necessary for efficient RNA polymerase transcription elongation past template-encoded arresting sites. The arresting sites in DNA have the property of trapping a certain fraction of elongating RNA polymerases that pass through, resulting in locked ternary complexes. Cleavage of the nascent transcript by cleavage factors such as GreA or GreB allows the resumption of elongation from the new 3'terminus. GreA releases sequences of 2 to 3 nucleotides.</text>
</comment>
<evidence type="ECO:0000256" key="8">
    <source>
        <dbReference type="HAMAP-Rule" id="MF_00105"/>
    </source>
</evidence>
<dbReference type="InterPro" id="IPR006359">
    <property type="entry name" value="Tscrpt_elong_fac_GreA"/>
</dbReference>
<dbReference type="PIRSF" id="PIRSF006092">
    <property type="entry name" value="GreA_GreB"/>
    <property type="match status" value="1"/>
</dbReference>
<name>A0A7C9JE97_9BACT</name>
<dbReference type="InterPro" id="IPR018151">
    <property type="entry name" value="TF_GreA/GreB_CS"/>
</dbReference>
<dbReference type="Pfam" id="PF03449">
    <property type="entry name" value="GreA_GreB_N"/>
    <property type="match status" value="1"/>
</dbReference>
<keyword evidence="3 8" id="KW-0805">Transcription regulation</keyword>
<dbReference type="PROSITE" id="PS00830">
    <property type="entry name" value="GREAB_2"/>
    <property type="match status" value="1"/>
</dbReference>
<accession>A0A7C9JE97</accession>
<keyword evidence="12" id="KW-0251">Elongation factor</keyword>
<dbReference type="SUPFAM" id="SSF54534">
    <property type="entry name" value="FKBP-like"/>
    <property type="match status" value="1"/>
</dbReference>
<gene>
    <name evidence="8 12" type="primary">greA</name>
    <name evidence="12" type="ORF">D1639_04670</name>
</gene>
<comment type="caution">
    <text evidence="12">The sequence shown here is derived from an EMBL/GenBank/DDBJ whole genome shotgun (WGS) entry which is preliminary data.</text>
</comment>
<dbReference type="AlphaFoldDB" id="A0A7C9JE97"/>
<proteinExistence type="inferred from homology"/>
<dbReference type="InterPro" id="IPR036805">
    <property type="entry name" value="Tscrpt_elong_fac_GreA/B_N_sf"/>
</dbReference>
<dbReference type="InterPro" id="IPR036953">
    <property type="entry name" value="GreA/GreB_C_sf"/>
</dbReference>
<dbReference type="EMBL" id="QWKH01000022">
    <property type="protein sequence ID" value="NBI34334.1"/>
    <property type="molecule type" value="Genomic_DNA"/>
</dbReference>
<dbReference type="GO" id="GO:0006354">
    <property type="term" value="P:DNA-templated transcription elongation"/>
    <property type="evidence" value="ECO:0007669"/>
    <property type="project" value="TreeGrafter"/>
</dbReference>
<dbReference type="PROSITE" id="PS00829">
    <property type="entry name" value="GREAB_1"/>
    <property type="match status" value="1"/>
</dbReference>
<evidence type="ECO:0000256" key="3">
    <source>
        <dbReference type="ARBA" id="ARBA00023015"/>
    </source>
</evidence>
<evidence type="ECO:0000313" key="12">
    <source>
        <dbReference type="EMBL" id="NBI34334.1"/>
    </source>
</evidence>
<evidence type="ECO:0000259" key="11">
    <source>
        <dbReference type="Pfam" id="PF03449"/>
    </source>
</evidence>
<dbReference type="GO" id="GO:0003677">
    <property type="term" value="F:DNA binding"/>
    <property type="evidence" value="ECO:0007669"/>
    <property type="project" value="UniProtKB-UniRule"/>
</dbReference>
<keyword evidence="5 8" id="KW-0804">Transcription</keyword>
<dbReference type="Gene3D" id="3.10.50.30">
    <property type="entry name" value="Transcription elongation factor, GreA/GreB, C-terminal domain"/>
    <property type="match status" value="1"/>
</dbReference>
<sequence>MADSSYILTQEGKDKLEEELHYLETQKRAEVGERIKVAREFGDISENSEYDDAKNEQGLMEARIAEITHILAEATVVNTPKRSSSVHIGSTVTVDMNGRERVFSIVGAAESNAHEGKISNESPVGAALLGHKKGDKVTTTGPTGRDIEMTILKVEQAK</sequence>
<evidence type="ECO:0000256" key="9">
    <source>
        <dbReference type="RuleBase" id="RU000556"/>
    </source>
</evidence>
<dbReference type="PANTHER" id="PTHR30437:SF4">
    <property type="entry name" value="TRANSCRIPTION ELONGATION FACTOR GREA"/>
    <property type="match status" value="1"/>
</dbReference>
<evidence type="ECO:0000256" key="2">
    <source>
        <dbReference type="ARBA" id="ARBA00013729"/>
    </source>
</evidence>
<dbReference type="NCBIfam" id="TIGR01462">
    <property type="entry name" value="greA"/>
    <property type="match status" value="1"/>
</dbReference>
<organism evidence="12">
    <name type="scientific">Muribaculaceae bacterium Z82</name>
    <dbReference type="NCBI Taxonomy" id="2304548"/>
    <lineage>
        <taxon>Bacteria</taxon>
        <taxon>Pseudomonadati</taxon>
        <taxon>Bacteroidota</taxon>
        <taxon>Bacteroidia</taxon>
        <taxon>Bacteroidales</taxon>
        <taxon>Muribaculaceae</taxon>
    </lineage>
</organism>
<dbReference type="InterPro" id="IPR022691">
    <property type="entry name" value="Tscrpt_elong_fac_GreA/B_N"/>
</dbReference>
<dbReference type="NCBIfam" id="NF001263">
    <property type="entry name" value="PRK00226.1-4"/>
    <property type="match status" value="1"/>
</dbReference>
<evidence type="ECO:0000256" key="6">
    <source>
        <dbReference type="ARBA" id="ARBA00024916"/>
    </source>
</evidence>
<dbReference type="GO" id="GO:0032784">
    <property type="term" value="P:regulation of DNA-templated transcription elongation"/>
    <property type="evidence" value="ECO:0007669"/>
    <property type="project" value="UniProtKB-UniRule"/>
</dbReference>
<keyword evidence="12" id="KW-0648">Protein biosynthesis</keyword>
<keyword evidence="4 8" id="KW-0238">DNA-binding</keyword>
<dbReference type="SUPFAM" id="SSF46557">
    <property type="entry name" value="GreA transcript cleavage protein, N-terminal domain"/>
    <property type="match status" value="1"/>
</dbReference>
<dbReference type="Gene3D" id="1.10.287.180">
    <property type="entry name" value="Transcription elongation factor, GreA/GreB, N-terminal domain"/>
    <property type="match status" value="1"/>
</dbReference>
<evidence type="ECO:0000256" key="7">
    <source>
        <dbReference type="ARBA" id="ARBA00030776"/>
    </source>
</evidence>
<evidence type="ECO:0000259" key="10">
    <source>
        <dbReference type="Pfam" id="PF01272"/>
    </source>
</evidence>
<evidence type="ECO:0000256" key="1">
    <source>
        <dbReference type="ARBA" id="ARBA00008213"/>
    </source>
</evidence>
<dbReference type="GO" id="GO:0070063">
    <property type="term" value="F:RNA polymerase binding"/>
    <property type="evidence" value="ECO:0007669"/>
    <property type="project" value="InterPro"/>
</dbReference>
<dbReference type="InterPro" id="IPR001437">
    <property type="entry name" value="Tscrpt_elong_fac_GreA/B_C"/>
</dbReference>
<dbReference type="GO" id="GO:0003746">
    <property type="term" value="F:translation elongation factor activity"/>
    <property type="evidence" value="ECO:0007669"/>
    <property type="project" value="UniProtKB-KW"/>
</dbReference>
<evidence type="ECO:0000256" key="4">
    <source>
        <dbReference type="ARBA" id="ARBA00023125"/>
    </source>
</evidence>
<comment type="similarity">
    <text evidence="1 8 9">Belongs to the GreA/GreB family.</text>
</comment>
<feature type="domain" description="Transcription elongation factor GreA/GreB C-terminal" evidence="10">
    <location>
        <begin position="83"/>
        <end position="156"/>
    </location>
</feature>
<feature type="domain" description="Transcription elongation factor GreA/GreB N-terminal" evidence="11">
    <location>
        <begin position="7"/>
        <end position="76"/>
    </location>
</feature>
<evidence type="ECO:0000256" key="5">
    <source>
        <dbReference type="ARBA" id="ARBA00023163"/>
    </source>
</evidence>
<dbReference type="HAMAP" id="MF_00105">
    <property type="entry name" value="GreA_GreB"/>
    <property type="match status" value="1"/>
</dbReference>
<dbReference type="Pfam" id="PF01272">
    <property type="entry name" value="GreA_GreB"/>
    <property type="match status" value="1"/>
</dbReference>
<protein>
    <recommendedName>
        <fullName evidence="2 8">Transcription elongation factor GreA</fullName>
    </recommendedName>
    <alternativeName>
        <fullName evidence="7 8">Transcript cleavage factor GreA</fullName>
    </alternativeName>
</protein>
<reference evidence="12" key="1">
    <citation type="submission" date="2018-08" db="EMBL/GenBank/DDBJ databases">
        <title>Murine metabolic-syndrome-specific gut microbial biobank.</title>
        <authorList>
            <person name="Liu C."/>
        </authorList>
    </citation>
    <scope>NUCLEOTIDE SEQUENCE [LARGE SCALE GENOMIC DNA]</scope>
    <source>
        <strain evidence="12">Z82</strain>
    </source>
</reference>
<dbReference type="InterPro" id="IPR028624">
    <property type="entry name" value="Tscrpt_elong_fac_GreA/B"/>
</dbReference>
<dbReference type="InterPro" id="IPR023459">
    <property type="entry name" value="Tscrpt_elong_fac_GreA/B_fam"/>
</dbReference>
<dbReference type="FunFam" id="1.10.287.180:FF:000001">
    <property type="entry name" value="Transcription elongation factor GreA"/>
    <property type="match status" value="1"/>
</dbReference>
<dbReference type="PANTHER" id="PTHR30437">
    <property type="entry name" value="TRANSCRIPTION ELONGATION FACTOR GREA"/>
    <property type="match status" value="1"/>
</dbReference>